<keyword evidence="3" id="KW-1185">Reference proteome</keyword>
<dbReference type="AlphaFoldDB" id="A0AAN8WIE5"/>
<dbReference type="EMBL" id="JAXCGZ010023164">
    <property type="protein sequence ID" value="KAK7016211.1"/>
    <property type="molecule type" value="Genomic_DNA"/>
</dbReference>
<reference evidence="2 3" key="1">
    <citation type="submission" date="2023-11" db="EMBL/GenBank/DDBJ databases">
        <title>Halocaridina rubra genome assembly.</title>
        <authorList>
            <person name="Smith C."/>
        </authorList>
    </citation>
    <scope>NUCLEOTIDE SEQUENCE [LARGE SCALE GENOMIC DNA]</scope>
    <source>
        <strain evidence="2">EP-1</strain>
        <tissue evidence="2">Whole</tissue>
    </source>
</reference>
<dbReference type="Proteomes" id="UP001381693">
    <property type="component" value="Unassembled WGS sequence"/>
</dbReference>
<sequence length="270" mass="29891">MWDEYDLHGSRTLLSCGGEVGGAAATPDLLILPGGGVAGGKDGLVSMDDDFIEGRPLLMDAAHDTRIVPQFDEPATTPLLTAYTYDTSNYLHEENDDDDNGDDDDDEPCSFEEILMANNISLGSTPDKDNTATYNIVSDLEDDCPDDSLTTKISNVPFPLEEEDSSKHEMPQLPMKNGSCRFNPYQPQPVQQQEKYTNRLGSPRSRRPFHRADYGRVSDLSFLSALEEDEVDESFSDMQDSESETVRDEKISNSQSPATLIQTSLSEIYL</sequence>
<evidence type="ECO:0000256" key="1">
    <source>
        <dbReference type="SAM" id="MobiDB-lite"/>
    </source>
</evidence>
<feature type="region of interest" description="Disordered" evidence="1">
    <location>
        <begin position="229"/>
        <end position="258"/>
    </location>
</feature>
<accession>A0AAN8WIE5</accession>
<protein>
    <submittedName>
        <fullName evidence="2">Uncharacterized protein</fullName>
    </submittedName>
</protein>
<proteinExistence type="predicted"/>
<name>A0AAN8WIE5_HALRR</name>
<comment type="caution">
    <text evidence="2">The sequence shown here is derived from an EMBL/GenBank/DDBJ whole genome shotgun (WGS) entry which is preliminary data.</text>
</comment>
<feature type="compositionally biased region" description="Acidic residues" evidence="1">
    <location>
        <begin position="94"/>
        <end position="109"/>
    </location>
</feature>
<evidence type="ECO:0000313" key="2">
    <source>
        <dbReference type="EMBL" id="KAK7016211.1"/>
    </source>
</evidence>
<feature type="compositionally biased region" description="Acidic residues" evidence="1">
    <location>
        <begin position="229"/>
        <end position="243"/>
    </location>
</feature>
<gene>
    <name evidence="2" type="ORF">SK128_028124</name>
</gene>
<organism evidence="2 3">
    <name type="scientific">Halocaridina rubra</name>
    <name type="common">Hawaiian red shrimp</name>
    <dbReference type="NCBI Taxonomy" id="373956"/>
    <lineage>
        <taxon>Eukaryota</taxon>
        <taxon>Metazoa</taxon>
        <taxon>Ecdysozoa</taxon>
        <taxon>Arthropoda</taxon>
        <taxon>Crustacea</taxon>
        <taxon>Multicrustacea</taxon>
        <taxon>Malacostraca</taxon>
        <taxon>Eumalacostraca</taxon>
        <taxon>Eucarida</taxon>
        <taxon>Decapoda</taxon>
        <taxon>Pleocyemata</taxon>
        <taxon>Caridea</taxon>
        <taxon>Atyoidea</taxon>
        <taxon>Atyidae</taxon>
        <taxon>Halocaridina</taxon>
    </lineage>
</organism>
<evidence type="ECO:0000313" key="3">
    <source>
        <dbReference type="Proteomes" id="UP001381693"/>
    </source>
</evidence>
<feature type="region of interest" description="Disordered" evidence="1">
    <location>
        <begin position="90"/>
        <end position="109"/>
    </location>
</feature>